<organism evidence="1">
    <name type="scientific">Rhizophora mucronata</name>
    <name type="common">Asiatic mangrove</name>
    <dbReference type="NCBI Taxonomy" id="61149"/>
    <lineage>
        <taxon>Eukaryota</taxon>
        <taxon>Viridiplantae</taxon>
        <taxon>Streptophyta</taxon>
        <taxon>Embryophyta</taxon>
        <taxon>Tracheophyta</taxon>
        <taxon>Spermatophyta</taxon>
        <taxon>Magnoliopsida</taxon>
        <taxon>eudicotyledons</taxon>
        <taxon>Gunneridae</taxon>
        <taxon>Pentapetalae</taxon>
        <taxon>rosids</taxon>
        <taxon>fabids</taxon>
        <taxon>Malpighiales</taxon>
        <taxon>Rhizophoraceae</taxon>
        <taxon>Rhizophora</taxon>
    </lineage>
</organism>
<proteinExistence type="predicted"/>
<protein>
    <submittedName>
        <fullName evidence="1">Uncharacterized protein</fullName>
    </submittedName>
</protein>
<reference evidence="1" key="1">
    <citation type="submission" date="2018-02" db="EMBL/GenBank/DDBJ databases">
        <title>Rhizophora mucronata_Transcriptome.</title>
        <authorList>
            <person name="Meera S.P."/>
            <person name="Sreeshan A."/>
            <person name="Augustine A."/>
        </authorList>
    </citation>
    <scope>NUCLEOTIDE SEQUENCE</scope>
    <source>
        <tissue evidence="1">Leaf</tissue>
    </source>
</reference>
<dbReference type="EMBL" id="GGEC01029629">
    <property type="protein sequence ID" value="MBX10113.1"/>
    <property type="molecule type" value="Transcribed_RNA"/>
</dbReference>
<accession>A0A2P2KWP0</accession>
<dbReference type="AlphaFoldDB" id="A0A2P2KWP0"/>
<name>A0A2P2KWP0_RHIMU</name>
<evidence type="ECO:0000313" key="1">
    <source>
        <dbReference type="EMBL" id="MBX10113.1"/>
    </source>
</evidence>
<sequence length="72" mass="7953">MCLDARKMHALVCMDALGGSIGPFLGYCFKASSYFPWCFVMSDGYGFVRFSGLEYTTAESLQETCTLVVKNS</sequence>